<evidence type="ECO:0000313" key="1">
    <source>
        <dbReference type="EMBL" id="SMG15979.1"/>
    </source>
</evidence>
<gene>
    <name evidence="1" type="ORF">SAMN05660862_1012</name>
</gene>
<proteinExistence type="predicted"/>
<dbReference type="AlphaFoldDB" id="A0A1X7IM55"/>
<accession>A0A1X7IM55</accession>
<reference evidence="1 2" key="1">
    <citation type="submission" date="2017-04" db="EMBL/GenBank/DDBJ databases">
        <authorList>
            <person name="Afonso C.L."/>
            <person name="Miller P.J."/>
            <person name="Scott M.A."/>
            <person name="Spackman E."/>
            <person name="Goraichik I."/>
            <person name="Dimitrov K.M."/>
            <person name="Suarez D.L."/>
            <person name="Swayne D.E."/>
        </authorList>
    </citation>
    <scope>NUCLEOTIDE SEQUENCE [LARGE SCALE GENOMIC DNA]</scope>
    <source>
        <strain evidence="1 2">DSM 22418</strain>
    </source>
</reference>
<name>A0A1X7IM55_9SPHI</name>
<evidence type="ECO:0000313" key="2">
    <source>
        <dbReference type="Proteomes" id="UP000192980"/>
    </source>
</evidence>
<keyword evidence="2" id="KW-1185">Reference proteome</keyword>
<sequence>MVNLHSIGEELRNLSPELRKLFPEIEGMENEELVNYFYSIVRNRTTTGLTDSSTRFKLETTDNIGLKEKFKQIEILNKIRIA</sequence>
<dbReference type="Proteomes" id="UP000192980">
    <property type="component" value="Unassembled WGS sequence"/>
</dbReference>
<protein>
    <submittedName>
        <fullName evidence="1">Uncharacterized protein</fullName>
    </submittedName>
</protein>
<organism evidence="1 2">
    <name type="scientific">Sphingobacterium psychroaquaticum</name>
    <dbReference type="NCBI Taxonomy" id="561061"/>
    <lineage>
        <taxon>Bacteria</taxon>
        <taxon>Pseudomonadati</taxon>
        <taxon>Bacteroidota</taxon>
        <taxon>Sphingobacteriia</taxon>
        <taxon>Sphingobacteriales</taxon>
        <taxon>Sphingobacteriaceae</taxon>
        <taxon>Sphingobacterium</taxon>
    </lineage>
</organism>
<dbReference type="EMBL" id="FXAU01000001">
    <property type="protein sequence ID" value="SMG15979.1"/>
    <property type="molecule type" value="Genomic_DNA"/>
</dbReference>
<dbReference type="RefSeq" id="WP_085471825.1">
    <property type="nucleotide sequence ID" value="NZ_FXAU01000001.1"/>
</dbReference>